<protein>
    <submittedName>
        <fullName evidence="2">Uncharacterized protein</fullName>
    </submittedName>
</protein>
<reference evidence="2" key="1">
    <citation type="journal article" date="2017" name="Science">
        <title>Giant viruses with an expanded complement of translation system components.</title>
        <authorList>
            <person name="Schulz F."/>
            <person name="Yutin N."/>
            <person name="Ivanova N.N."/>
            <person name="Ortega D.R."/>
            <person name="Lee T.K."/>
            <person name="Vierheilig J."/>
            <person name="Daims H."/>
            <person name="Horn M."/>
            <person name="Wagner M."/>
            <person name="Jensen G.J."/>
            <person name="Kyrpides N.C."/>
            <person name="Koonin E.V."/>
            <person name="Woyke T."/>
        </authorList>
    </citation>
    <scope>NUCLEOTIDE SEQUENCE</scope>
    <source>
        <strain evidence="2">KNV1</strain>
    </source>
</reference>
<evidence type="ECO:0000313" key="2">
    <source>
        <dbReference type="EMBL" id="ARF12644.1"/>
    </source>
</evidence>
<dbReference type="EMBL" id="KY684119">
    <property type="protein sequence ID" value="ARF12644.1"/>
    <property type="molecule type" value="Genomic_DNA"/>
</dbReference>
<feature type="region of interest" description="Disordered" evidence="1">
    <location>
        <begin position="83"/>
        <end position="105"/>
    </location>
</feature>
<sequence>MKNKFFDSERNKKIYDMYMNTEKSAGEIGKEYKLSESSIRRIVASIKAGTTKHKAIRQRGGGKLTKKEQNEQEFYDNYMKGLNSTSQENKQEQINETKPKTKKSNMIPVNIENAFEEFNKYNK</sequence>
<organism evidence="2">
    <name type="scientific">Klosneuvirus KNV1</name>
    <dbReference type="NCBI Taxonomy" id="1977640"/>
    <lineage>
        <taxon>Viruses</taxon>
        <taxon>Varidnaviria</taxon>
        <taxon>Bamfordvirae</taxon>
        <taxon>Nucleocytoviricota</taxon>
        <taxon>Megaviricetes</taxon>
        <taxon>Imitervirales</taxon>
        <taxon>Mimiviridae</taxon>
        <taxon>Klosneuvirinae</taxon>
        <taxon>Klosneuvirus</taxon>
    </lineage>
</organism>
<proteinExistence type="predicted"/>
<feature type="compositionally biased region" description="Basic and acidic residues" evidence="1">
    <location>
        <begin position="89"/>
        <end position="99"/>
    </location>
</feature>
<name>A0A1V0SLY8_9VIRU</name>
<accession>A0A1V0SLY8</accession>
<evidence type="ECO:0000256" key="1">
    <source>
        <dbReference type="SAM" id="MobiDB-lite"/>
    </source>
</evidence>
<dbReference type="Gene3D" id="1.10.10.60">
    <property type="entry name" value="Homeodomain-like"/>
    <property type="match status" value="1"/>
</dbReference>
<gene>
    <name evidence="2" type="ORF">Klosneuvirus_12_1</name>
</gene>